<reference evidence="1 2" key="1">
    <citation type="submission" date="2013-12" db="EMBL/GenBank/DDBJ databases">
        <title>Comparative genomics of relapsing fever spirochetes.</title>
        <authorList>
            <person name="Schwan T.G."/>
            <person name="Raffel S.J."/>
            <person name="Porcella S.F."/>
        </authorList>
    </citation>
    <scope>NUCLEOTIDE SEQUENCE [LARGE SCALE GENOMIC DNA]</scope>
    <source>
        <strain evidence="1 2">CR2A</strain>
    </source>
</reference>
<dbReference type="AlphaFoldDB" id="W6THZ2"/>
<organism evidence="1 2">
    <name type="scientific">Borrelia duttonii CR2A</name>
    <dbReference type="NCBI Taxonomy" id="1432657"/>
    <lineage>
        <taxon>Bacteria</taxon>
        <taxon>Pseudomonadati</taxon>
        <taxon>Spirochaetota</taxon>
        <taxon>Spirochaetia</taxon>
        <taxon>Spirochaetales</taxon>
        <taxon>Borreliaceae</taxon>
        <taxon>Borrelia</taxon>
    </lineage>
</organism>
<gene>
    <name evidence="1" type="ORF">BDCR2A_00635</name>
</gene>
<protein>
    <submittedName>
        <fullName evidence="1">Uncharacterized protein</fullName>
    </submittedName>
</protein>
<evidence type="ECO:0000313" key="2">
    <source>
        <dbReference type="Proteomes" id="UP000019148"/>
    </source>
</evidence>
<accession>W6THZ2</accession>
<comment type="caution">
    <text evidence="1">The sequence shown here is derived from an EMBL/GenBank/DDBJ whole genome shotgun (WGS) entry which is preliminary data.</text>
</comment>
<dbReference type="Proteomes" id="UP000019148">
    <property type="component" value="Unassembled WGS sequence"/>
</dbReference>
<dbReference type="EMBL" id="AZIT01000001">
    <property type="protein sequence ID" value="ETZ18662.1"/>
    <property type="molecule type" value="Genomic_DNA"/>
</dbReference>
<evidence type="ECO:0000313" key="1">
    <source>
        <dbReference type="EMBL" id="ETZ18662.1"/>
    </source>
</evidence>
<sequence>MIQFRNLSLNIFLLNDLKFFVNNKVEDSHYVLDNLVLNIRGIKINLSKTYPIIIPENSLKLYPISYKVQDNSIYVYFENNIFLLFVFDLNNNFQISSNLSKKIFNKL</sequence>
<dbReference type="PATRIC" id="fig|1432657.3.peg.628"/>
<name>W6THZ2_9SPIR</name>
<proteinExistence type="predicted"/>